<comment type="caution">
    <text evidence="1">The sequence shown here is derived from an EMBL/GenBank/DDBJ whole genome shotgun (WGS) entry which is preliminary data.</text>
</comment>
<keyword evidence="2" id="KW-1185">Reference proteome</keyword>
<organism evidence="1 2">
    <name type="scientific">Arcicella rosea</name>
    <dbReference type="NCBI Taxonomy" id="502909"/>
    <lineage>
        <taxon>Bacteria</taxon>
        <taxon>Pseudomonadati</taxon>
        <taxon>Bacteroidota</taxon>
        <taxon>Cytophagia</taxon>
        <taxon>Cytophagales</taxon>
        <taxon>Flectobacillaceae</taxon>
        <taxon>Arcicella</taxon>
    </lineage>
</organism>
<dbReference type="EMBL" id="JACHKT010000054">
    <property type="protein sequence ID" value="MBB6005654.1"/>
    <property type="molecule type" value="Genomic_DNA"/>
</dbReference>
<dbReference type="RefSeq" id="WP_184137665.1">
    <property type="nucleotide sequence ID" value="NZ_JACHKT010000054.1"/>
</dbReference>
<gene>
    <name evidence="1" type="ORF">HNP25_004328</name>
</gene>
<evidence type="ECO:0000313" key="1">
    <source>
        <dbReference type="EMBL" id="MBB6005654.1"/>
    </source>
</evidence>
<reference evidence="1 2" key="1">
    <citation type="submission" date="2020-08" db="EMBL/GenBank/DDBJ databases">
        <title>Functional genomics of gut bacteria from endangered species of beetles.</title>
        <authorList>
            <person name="Carlos-Shanley C."/>
        </authorList>
    </citation>
    <scope>NUCLEOTIDE SEQUENCE [LARGE SCALE GENOMIC DNA]</scope>
    <source>
        <strain evidence="1 2">S00070</strain>
    </source>
</reference>
<proteinExistence type="predicted"/>
<protein>
    <submittedName>
        <fullName evidence="1">Uncharacterized protein</fullName>
    </submittedName>
</protein>
<evidence type="ECO:0000313" key="2">
    <source>
        <dbReference type="Proteomes" id="UP000524404"/>
    </source>
</evidence>
<name>A0A841ETF4_9BACT</name>
<sequence>MSTLQDTGNAVNIANFQNLISYCENFGAAYNPSRDALKLGQLQALLAEAKSIMLVIHDLTTEHDDAVNQRKKLFADLRPLSTKVCGAFSICGVEDAVFEDAKGINRKIQGQRASAKPEPVMVDGVLTTPKTNSSSQQSFNYMIEHLNALISLVSFHSAYNPNETDLKVTTLKALATDLNNANNAVINSHTPLDIARGNRNTLLYAPKTGLVDIALDVKTYVKVTFGTGSMEYGKVKGILFKRIV</sequence>
<dbReference type="AlphaFoldDB" id="A0A841ETF4"/>
<dbReference type="Proteomes" id="UP000524404">
    <property type="component" value="Unassembled WGS sequence"/>
</dbReference>
<accession>A0A841ETF4</accession>